<name>A0A5B9DEH9_9ARCH</name>
<proteinExistence type="predicted"/>
<gene>
    <name evidence="1" type="ORF">DSAG12_03557</name>
</gene>
<protein>
    <submittedName>
        <fullName evidence="1">Uncharacterized protein</fullName>
    </submittedName>
</protein>
<organism evidence="1">
    <name type="scientific">Promethearchaeum syntrophicum</name>
    <dbReference type="NCBI Taxonomy" id="2594042"/>
    <lineage>
        <taxon>Archaea</taxon>
        <taxon>Promethearchaeati</taxon>
        <taxon>Promethearchaeota</taxon>
        <taxon>Promethearchaeia</taxon>
        <taxon>Promethearchaeales</taxon>
        <taxon>Promethearchaeaceae</taxon>
        <taxon>Promethearchaeum</taxon>
    </lineage>
</organism>
<reference evidence="1" key="1">
    <citation type="journal article" date="2020" name="Nature">
        <title>Isolation of an archaeon at the prokaryote-eukaryote interface.</title>
        <authorList>
            <person name="Imachi H."/>
            <person name="Nobu M.K."/>
            <person name="Nakahara N."/>
            <person name="Morono Y."/>
            <person name="Ogawara M."/>
            <person name="Takaki Y."/>
            <person name="Takano Y."/>
            <person name="Uematsu K."/>
            <person name="Ikuta T."/>
            <person name="Ito M."/>
            <person name="Matsui Y."/>
            <person name="Miyazaki M."/>
            <person name="Murata K."/>
            <person name="Saito Y."/>
            <person name="Sakai S."/>
            <person name="Song C."/>
            <person name="Tasumi E."/>
            <person name="Yamanaka Y."/>
            <person name="Yamaguchi T."/>
            <person name="Kamagata Y."/>
            <person name="Tamaki H."/>
            <person name="Takai K."/>
        </authorList>
    </citation>
    <scope>NUCLEOTIDE SEQUENCE [LARGE SCALE GENOMIC DNA]</scope>
    <source>
        <strain evidence="1">MK-D1</strain>
    </source>
</reference>
<accession>A0A5B9DEH9</accession>
<dbReference type="EMBL" id="CP042905">
    <property type="protein sequence ID" value="QEE17719.1"/>
    <property type="molecule type" value="Genomic_DNA"/>
</dbReference>
<sequence length="114" mass="12956">MNIKTILNKISKKDPTWHVLLFNTPTCLENLVDVFKSYNQIFLQGEISESDSGQYMTVSQLISALQKYPLEMDVTLFTKNREKMGYNSDIESICDNGPAIQINGVIEKFKCPST</sequence>
<evidence type="ECO:0000313" key="1">
    <source>
        <dbReference type="EMBL" id="QEE17719.1"/>
    </source>
</evidence>
<dbReference type="AlphaFoldDB" id="A0A5B9DEH9"/>